<evidence type="ECO:0000256" key="5">
    <source>
        <dbReference type="ARBA" id="ARBA00023163"/>
    </source>
</evidence>
<dbReference type="SMART" id="SM00448">
    <property type="entry name" value="REC"/>
    <property type="match status" value="1"/>
</dbReference>
<dbReference type="CDD" id="cd06170">
    <property type="entry name" value="LuxR_C_like"/>
    <property type="match status" value="1"/>
</dbReference>
<dbReference type="InterPro" id="IPR016032">
    <property type="entry name" value="Sig_transdc_resp-reg_C-effctor"/>
</dbReference>
<evidence type="ECO:0000259" key="7">
    <source>
        <dbReference type="PROSITE" id="PS50043"/>
    </source>
</evidence>
<feature type="domain" description="Response regulatory" evidence="8">
    <location>
        <begin position="12"/>
        <end position="126"/>
    </location>
</feature>
<keyword evidence="2" id="KW-0902">Two-component regulatory system</keyword>
<keyword evidence="3" id="KW-0805">Transcription regulation</keyword>
<dbReference type="CDD" id="cd17537">
    <property type="entry name" value="REC_FixJ"/>
    <property type="match status" value="1"/>
</dbReference>
<evidence type="ECO:0000256" key="6">
    <source>
        <dbReference type="PROSITE-ProRule" id="PRU00169"/>
    </source>
</evidence>
<dbReference type="PROSITE" id="PS50043">
    <property type="entry name" value="HTH_LUXR_2"/>
    <property type="match status" value="1"/>
</dbReference>
<protein>
    <submittedName>
        <fullName evidence="9">Two component transcriptional regulator, LuxR family</fullName>
    </submittedName>
</protein>
<dbReference type="InterPro" id="IPR011006">
    <property type="entry name" value="CheY-like_superfamily"/>
</dbReference>
<dbReference type="Gene3D" id="1.10.10.10">
    <property type="entry name" value="Winged helix-like DNA-binding domain superfamily/Winged helix DNA-binding domain"/>
    <property type="match status" value="1"/>
</dbReference>
<dbReference type="InterPro" id="IPR001789">
    <property type="entry name" value="Sig_transdc_resp-reg_receiver"/>
</dbReference>
<accession>A0A060QID4</accession>
<evidence type="ECO:0000259" key="8">
    <source>
        <dbReference type="PROSITE" id="PS50110"/>
    </source>
</evidence>
<dbReference type="GeneID" id="78227462"/>
<organism evidence="9 10">
    <name type="scientific">Asaia bogorensis</name>
    <dbReference type="NCBI Taxonomy" id="91915"/>
    <lineage>
        <taxon>Bacteria</taxon>
        <taxon>Pseudomonadati</taxon>
        <taxon>Pseudomonadota</taxon>
        <taxon>Alphaproteobacteria</taxon>
        <taxon>Acetobacterales</taxon>
        <taxon>Acetobacteraceae</taxon>
        <taxon>Asaia</taxon>
    </lineage>
</organism>
<feature type="modified residue" description="4-aspartylphosphate" evidence="6">
    <location>
        <position position="61"/>
    </location>
</feature>
<name>A0A060QID4_9PROT</name>
<dbReference type="EMBL" id="CBLX010000024">
    <property type="protein sequence ID" value="CDG40929.1"/>
    <property type="molecule type" value="Genomic_DNA"/>
</dbReference>
<proteinExistence type="predicted"/>
<evidence type="ECO:0000313" key="10">
    <source>
        <dbReference type="Proteomes" id="UP000027583"/>
    </source>
</evidence>
<keyword evidence="4" id="KW-0238">DNA-binding</keyword>
<feature type="domain" description="HTH luxR-type" evidence="7">
    <location>
        <begin position="142"/>
        <end position="207"/>
    </location>
</feature>
<gene>
    <name evidence="9" type="ORF">ASAP_2884</name>
</gene>
<keyword evidence="5" id="KW-0804">Transcription</keyword>
<dbReference type="eggNOG" id="COG4566">
    <property type="taxonomic scope" value="Bacteria"/>
</dbReference>
<comment type="caution">
    <text evidence="9">The sequence shown here is derived from an EMBL/GenBank/DDBJ whole genome shotgun (WGS) entry which is preliminary data.</text>
</comment>
<dbReference type="Proteomes" id="UP000027583">
    <property type="component" value="Unassembled WGS sequence"/>
</dbReference>
<reference evidence="9 10" key="1">
    <citation type="journal article" date="2014" name="Genome Biol. Evol.">
        <title>Acetic acid bacteria genomes reveal functional traits for adaptation to life in insect guts.</title>
        <authorList>
            <person name="Chouaia B."/>
            <person name="Gaiarsa S."/>
            <person name="Crotti E."/>
            <person name="Comandatore F."/>
            <person name="Degli Esposti M."/>
            <person name="Ricci I."/>
            <person name="Alma A."/>
            <person name="Favia G."/>
            <person name="Bandi C."/>
            <person name="Daffonchio D."/>
        </authorList>
    </citation>
    <scope>NUCLEOTIDE SEQUENCE [LARGE SCALE GENOMIC DNA]</scope>
    <source>
        <strain evidence="9 10">SF2.1</strain>
    </source>
</reference>
<dbReference type="GO" id="GO:0000160">
    <property type="term" value="P:phosphorelay signal transduction system"/>
    <property type="evidence" value="ECO:0007669"/>
    <property type="project" value="UniProtKB-KW"/>
</dbReference>
<dbReference type="GO" id="GO:0006355">
    <property type="term" value="P:regulation of DNA-templated transcription"/>
    <property type="evidence" value="ECO:0007669"/>
    <property type="project" value="InterPro"/>
</dbReference>
<evidence type="ECO:0000256" key="3">
    <source>
        <dbReference type="ARBA" id="ARBA00023015"/>
    </source>
</evidence>
<dbReference type="InterPro" id="IPR036388">
    <property type="entry name" value="WH-like_DNA-bd_sf"/>
</dbReference>
<dbReference type="SUPFAM" id="SSF52172">
    <property type="entry name" value="CheY-like"/>
    <property type="match status" value="1"/>
</dbReference>
<reference evidence="9 10" key="2">
    <citation type="journal article" date="2014" name="PLoS ONE">
        <title>Evolution of mitochondria reconstructed from the energy metabolism of living bacteria.</title>
        <authorList>
            <person name="Degli Esposti M."/>
            <person name="Chouaia B."/>
            <person name="Comandatore F."/>
            <person name="Crotti E."/>
            <person name="Sassera D."/>
            <person name="Lievens P.M."/>
            <person name="Daffonchio D."/>
            <person name="Bandi C."/>
        </authorList>
    </citation>
    <scope>NUCLEOTIDE SEQUENCE [LARGE SCALE GENOMIC DNA]</scope>
    <source>
        <strain evidence="9 10">SF2.1</strain>
    </source>
</reference>
<sequence length="216" mass="23727">MDARNEFTGETIVYVVDDDASIRQALDDLLSAVGQKVRCFADAESFIVAPKENCPACLILDIRMPGLSGMDFHRRMAGLGLDYPVVFITGHGDIAMGVEAMKNGAIEFLTKPFRDLDLLDAIQRGLAIDEASQQKRAEGEALLRRWRSLNAGEKQVARLVVTGLLNKQTAGILGVSEITVKVRRAQIMRKMEAGSLPDLVREMDRLRGLSPADLES</sequence>
<dbReference type="SUPFAM" id="SSF46894">
    <property type="entry name" value="C-terminal effector domain of the bipartite response regulators"/>
    <property type="match status" value="1"/>
</dbReference>
<dbReference type="Pfam" id="PF00072">
    <property type="entry name" value="Response_reg"/>
    <property type="match status" value="1"/>
</dbReference>
<dbReference type="PROSITE" id="PS50110">
    <property type="entry name" value="RESPONSE_REGULATORY"/>
    <property type="match status" value="1"/>
</dbReference>
<dbReference type="FunFam" id="3.40.50.2300:FF:000018">
    <property type="entry name" value="DNA-binding transcriptional regulator NtrC"/>
    <property type="match status" value="1"/>
</dbReference>
<dbReference type="RefSeq" id="WP_023979391.1">
    <property type="nucleotide sequence ID" value="NZ_CBLX010000024.1"/>
</dbReference>
<evidence type="ECO:0000256" key="4">
    <source>
        <dbReference type="ARBA" id="ARBA00023125"/>
    </source>
</evidence>
<evidence type="ECO:0000256" key="2">
    <source>
        <dbReference type="ARBA" id="ARBA00023012"/>
    </source>
</evidence>
<dbReference type="InterPro" id="IPR000792">
    <property type="entry name" value="Tscrpt_reg_LuxR_C"/>
</dbReference>
<dbReference type="SMART" id="SM00421">
    <property type="entry name" value="HTH_LUXR"/>
    <property type="match status" value="1"/>
</dbReference>
<evidence type="ECO:0000313" key="9">
    <source>
        <dbReference type="EMBL" id="CDG40929.1"/>
    </source>
</evidence>
<dbReference type="Pfam" id="PF00196">
    <property type="entry name" value="GerE"/>
    <property type="match status" value="1"/>
</dbReference>
<dbReference type="PRINTS" id="PR00038">
    <property type="entry name" value="HTHLUXR"/>
</dbReference>
<dbReference type="PANTHER" id="PTHR44688">
    <property type="entry name" value="DNA-BINDING TRANSCRIPTIONAL ACTIVATOR DEVR_DOSR"/>
    <property type="match status" value="1"/>
</dbReference>
<keyword evidence="1 6" id="KW-0597">Phosphoprotein</keyword>
<dbReference type="GO" id="GO:0003677">
    <property type="term" value="F:DNA binding"/>
    <property type="evidence" value="ECO:0007669"/>
    <property type="project" value="UniProtKB-KW"/>
</dbReference>
<evidence type="ECO:0000256" key="1">
    <source>
        <dbReference type="ARBA" id="ARBA00022553"/>
    </source>
</evidence>
<dbReference type="PANTHER" id="PTHR44688:SF16">
    <property type="entry name" value="DNA-BINDING TRANSCRIPTIONAL ACTIVATOR DEVR_DOSR"/>
    <property type="match status" value="1"/>
</dbReference>
<dbReference type="Gene3D" id="3.40.50.2300">
    <property type="match status" value="1"/>
</dbReference>
<dbReference type="AlphaFoldDB" id="A0A060QID4"/>